<dbReference type="EMBL" id="QZWG01000020">
    <property type="protein sequence ID" value="RZB42843.1"/>
    <property type="molecule type" value="Genomic_DNA"/>
</dbReference>
<keyword evidence="1" id="KW-0812">Transmembrane</keyword>
<proteinExistence type="predicted"/>
<dbReference type="PANTHER" id="PTHR35723">
    <property type="entry name" value="POLYPHOSPHATIDYLINOSITOL PHOSPHATASE"/>
    <property type="match status" value="1"/>
</dbReference>
<keyword evidence="1" id="KW-0472">Membrane</keyword>
<feature type="transmembrane region" description="Helical" evidence="1">
    <location>
        <begin position="82"/>
        <end position="104"/>
    </location>
</feature>
<evidence type="ECO:0000313" key="3">
    <source>
        <dbReference type="Proteomes" id="UP000289340"/>
    </source>
</evidence>
<protein>
    <submittedName>
        <fullName evidence="2">Uncharacterized protein</fullName>
    </submittedName>
</protein>
<keyword evidence="1" id="KW-1133">Transmembrane helix</keyword>
<dbReference type="Proteomes" id="UP000289340">
    <property type="component" value="Chromosome 20"/>
</dbReference>
<comment type="caution">
    <text evidence="2">The sequence shown here is derived from an EMBL/GenBank/DDBJ whole genome shotgun (WGS) entry which is preliminary data.</text>
</comment>
<accession>A0A445F211</accession>
<reference evidence="2 3" key="1">
    <citation type="submission" date="2018-09" db="EMBL/GenBank/DDBJ databases">
        <title>A high-quality reference genome of wild soybean provides a powerful tool to mine soybean genomes.</title>
        <authorList>
            <person name="Xie M."/>
            <person name="Chung C.Y.L."/>
            <person name="Li M.-W."/>
            <person name="Wong F.-L."/>
            <person name="Chan T.-F."/>
            <person name="Lam H.-M."/>
        </authorList>
    </citation>
    <scope>NUCLEOTIDE SEQUENCE [LARGE SCALE GENOMIC DNA]</scope>
    <source>
        <strain evidence="3">cv. W05</strain>
        <tissue evidence="2">Hypocotyl of etiolated seedlings</tissue>
    </source>
</reference>
<sequence>MFDEDTTKDKDHEALEGPMTRGRLKHAQHIIETRLTYQGNPCGVYPDLSSFTGNGVYPDLSSLFGSGVIQKLYSLYQVIRSYSALVLYYLALYILFFNMSFSILTSRVPKIRERSLSPHRSAGTMISAQDDYHRHYHFQPQLPNSIDTSRTKYRNASRMLGDQLALASIEMSKPHFDTSKFAKALAFSEDIGGSSILFLPCSMYNWTLPEGAGQFHGMPLDVKIYATHQLEFLEVADLIFESCRKAESTPNNLWEHLLFYLLVAPSSYWEGLF</sequence>
<gene>
    <name evidence="2" type="ORF">D0Y65_053441</name>
</gene>
<name>A0A445F211_GLYSO</name>
<evidence type="ECO:0000256" key="1">
    <source>
        <dbReference type="SAM" id="Phobius"/>
    </source>
</evidence>
<dbReference type="AlphaFoldDB" id="A0A445F211"/>
<keyword evidence="3" id="KW-1185">Reference proteome</keyword>
<evidence type="ECO:0000313" key="2">
    <source>
        <dbReference type="EMBL" id="RZB42843.1"/>
    </source>
</evidence>
<organism evidence="2 3">
    <name type="scientific">Glycine soja</name>
    <name type="common">Wild soybean</name>
    <dbReference type="NCBI Taxonomy" id="3848"/>
    <lineage>
        <taxon>Eukaryota</taxon>
        <taxon>Viridiplantae</taxon>
        <taxon>Streptophyta</taxon>
        <taxon>Embryophyta</taxon>
        <taxon>Tracheophyta</taxon>
        <taxon>Spermatophyta</taxon>
        <taxon>Magnoliopsida</taxon>
        <taxon>eudicotyledons</taxon>
        <taxon>Gunneridae</taxon>
        <taxon>Pentapetalae</taxon>
        <taxon>rosids</taxon>
        <taxon>fabids</taxon>
        <taxon>Fabales</taxon>
        <taxon>Fabaceae</taxon>
        <taxon>Papilionoideae</taxon>
        <taxon>50 kb inversion clade</taxon>
        <taxon>NPAAA clade</taxon>
        <taxon>indigoferoid/millettioid clade</taxon>
        <taxon>Phaseoleae</taxon>
        <taxon>Glycine</taxon>
        <taxon>Glycine subgen. Soja</taxon>
    </lineage>
</organism>